<protein>
    <submittedName>
        <fullName evidence="1">Uncharacterized protein</fullName>
    </submittedName>
</protein>
<gene>
    <name evidence="1" type="ORF">FA15DRAFT_666511</name>
</gene>
<dbReference type="STRING" id="230819.A0A5C3L316"/>
<dbReference type="Proteomes" id="UP000307440">
    <property type="component" value="Unassembled WGS sequence"/>
</dbReference>
<evidence type="ECO:0000313" key="2">
    <source>
        <dbReference type="Proteomes" id="UP000307440"/>
    </source>
</evidence>
<dbReference type="AlphaFoldDB" id="A0A5C3L316"/>
<reference evidence="1 2" key="1">
    <citation type="journal article" date="2019" name="Nat. Ecol. Evol.">
        <title>Megaphylogeny resolves global patterns of mushroom evolution.</title>
        <authorList>
            <person name="Varga T."/>
            <person name="Krizsan K."/>
            <person name="Foldi C."/>
            <person name="Dima B."/>
            <person name="Sanchez-Garcia M."/>
            <person name="Sanchez-Ramirez S."/>
            <person name="Szollosi G.J."/>
            <person name="Szarkandi J.G."/>
            <person name="Papp V."/>
            <person name="Albert L."/>
            <person name="Andreopoulos W."/>
            <person name="Angelini C."/>
            <person name="Antonin V."/>
            <person name="Barry K.W."/>
            <person name="Bougher N.L."/>
            <person name="Buchanan P."/>
            <person name="Buyck B."/>
            <person name="Bense V."/>
            <person name="Catcheside P."/>
            <person name="Chovatia M."/>
            <person name="Cooper J."/>
            <person name="Damon W."/>
            <person name="Desjardin D."/>
            <person name="Finy P."/>
            <person name="Geml J."/>
            <person name="Haridas S."/>
            <person name="Hughes K."/>
            <person name="Justo A."/>
            <person name="Karasinski D."/>
            <person name="Kautmanova I."/>
            <person name="Kiss B."/>
            <person name="Kocsube S."/>
            <person name="Kotiranta H."/>
            <person name="LaButti K.M."/>
            <person name="Lechner B.E."/>
            <person name="Liimatainen K."/>
            <person name="Lipzen A."/>
            <person name="Lukacs Z."/>
            <person name="Mihaltcheva S."/>
            <person name="Morgado L.N."/>
            <person name="Niskanen T."/>
            <person name="Noordeloos M.E."/>
            <person name="Ohm R.A."/>
            <person name="Ortiz-Santana B."/>
            <person name="Ovrebo C."/>
            <person name="Racz N."/>
            <person name="Riley R."/>
            <person name="Savchenko A."/>
            <person name="Shiryaev A."/>
            <person name="Soop K."/>
            <person name="Spirin V."/>
            <person name="Szebenyi C."/>
            <person name="Tomsovsky M."/>
            <person name="Tulloss R.E."/>
            <person name="Uehling J."/>
            <person name="Grigoriev I.V."/>
            <person name="Vagvolgyi C."/>
            <person name="Papp T."/>
            <person name="Martin F.M."/>
            <person name="Miettinen O."/>
            <person name="Hibbett D.S."/>
            <person name="Nagy L.G."/>
        </authorList>
    </citation>
    <scope>NUCLEOTIDE SEQUENCE [LARGE SCALE GENOMIC DNA]</scope>
    <source>
        <strain evidence="1 2">CBS 121175</strain>
    </source>
</reference>
<accession>A0A5C3L316</accession>
<evidence type="ECO:0000313" key="1">
    <source>
        <dbReference type="EMBL" id="TFK27217.1"/>
    </source>
</evidence>
<dbReference type="EMBL" id="ML210166">
    <property type="protein sequence ID" value="TFK27217.1"/>
    <property type="molecule type" value="Genomic_DNA"/>
</dbReference>
<keyword evidence="2" id="KW-1185">Reference proteome</keyword>
<name>A0A5C3L316_COPMA</name>
<organism evidence="1 2">
    <name type="scientific">Coprinopsis marcescibilis</name>
    <name type="common">Agaric fungus</name>
    <name type="synonym">Psathyrella marcescibilis</name>
    <dbReference type="NCBI Taxonomy" id="230819"/>
    <lineage>
        <taxon>Eukaryota</taxon>
        <taxon>Fungi</taxon>
        <taxon>Dikarya</taxon>
        <taxon>Basidiomycota</taxon>
        <taxon>Agaricomycotina</taxon>
        <taxon>Agaricomycetes</taxon>
        <taxon>Agaricomycetidae</taxon>
        <taxon>Agaricales</taxon>
        <taxon>Agaricineae</taxon>
        <taxon>Psathyrellaceae</taxon>
        <taxon>Coprinopsis</taxon>
    </lineage>
</organism>
<sequence length="483" mass="53334">MIIDQLPFEIMGEIFSQYIHLKDTDPTNNYKAAPRSGITASSSACTTPWTLGQVCSKWRTIVLSIPTLWSTIGIVCPSQGELRVLHVWIQRSKQAKLDLELKCCCQLDDPMSDSNYNLDAKKCSRLEAAMKYLLLHVARWKRVEFEVSDTTSGAFKDLAVENASALETVAIHNVYMFPSKVLKQLYSKIYSLPQLRRVQFPGKKAIGNTIVPSPANYTKLTELSFHALYSRHVHGFLKSCSATLRKFEVSRIIVTTPIVLAKSPPLCMPSLQHFKVANCMYYDPDTVDQSLLLINNLTLPAIVSLEFSVGDFEGSRDEKLGVGFDTRTGTMCCNGSDPAWRTLQKLLGSSTFRPKRLLFSSEGIANDLALAIIRSPLMVDLEHLHVAALVSNPFLLALRVEEDGEAGEKVLLPHLQSLVITRCHSANATLSSVIISRAASLKSAAPHFQGKLRSAAAILCGPGPFDIDLKLNISGMVLDIKQL</sequence>
<dbReference type="OrthoDB" id="3217549at2759"/>
<proteinExistence type="predicted"/>